<sequence length="75" mass="8954">MRYLLIINADQRLQIPIVSKSSDKFKLSENFNAIFKIMKQIFKNLLWFPLFVVAQSTIQTNSEAQKYFFKFTEEL</sequence>
<evidence type="ECO:0000313" key="1">
    <source>
        <dbReference type="EMBL" id="GIY79910.1"/>
    </source>
</evidence>
<evidence type="ECO:0000313" key="2">
    <source>
        <dbReference type="Proteomes" id="UP001054945"/>
    </source>
</evidence>
<accession>A0AAV4WCW4</accession>
<organism evidence="1 2">
    <name type="scientific">Caerostris extrusa</name>
    <name type="common">Bark spider</name>
    <name type="synonym">Caerostris bankana</name>
    <dbReference type="NCBI Taxonomy" id="172846"/>
    <lineage>
        <taxon>Eukaryota</taxon>
        <taxon>Metazoa</taxon>
        <taxon>Ecdysozoa</taxon>
        <taxon>Arthropoda</taxon>
        <taxon>Chelicerata</taxon>
        <taxon>Arachnida</taxon>
        <taxon>Araneae</taxon>
        <taxon>Araneomorphae</taxon>
        <taxon>Entelegynae</taxon>
        <taxon>Araneoidea</taxon>
        <taxon>Araneidae</taxon>
        <taxon>Caerostris</taxon>
    </lineage>
</organism>
<protein>
    <submittedName>
        <fullName evidence="1">Uncharacterized protein</fullName>
    </submittedName>
</protein>
<proteinExistence type="predicted"/>
<keyword evidence="2" id="KW-1185">Reference proteome</keyword>
<dbReference type="AlphaFoldDB" id="A0AAV4WCW4"/>
<comment type="caution">
    <text evidence="1">The sequence shown here is derived from an EMBL/GenBank/DDBJ whole genome shotgun (WGS) entry which is preliminary data.</text>
</comment>
<gene>
    <name evidence="1" type="ORF">CEXT_251851</name>
</gene>
<dbReference type="Proteomes" id="UP001054945">
    <property type="component" value="Unassembled WGS sequence"/>
</dbReference>
<name>A0AAV4WCW4_CAEEX</name>
<reference evidence="1 2" key="1">
    <citation type="submission" date="2021-06" db="EMBL/GenBank/DDBJ databases">
        <title>Caerostris extrusa draft genome.</title>
        <authorList>
            <person name="Kono N."/>
            <person name="Arakawa K."/>
        </authorList>
    </citation>
    <scope>NUCLEOTIDE SEQUENCE [LARGE SCALE GENOMIC DNA]</scope>
</reference>
<dbReference type="EMBL" id="BPLR01015944">
    <property type="protein sequence ID" value="GIY79910.1"/>
    <property type="molecule type" value="Genomic_DNA"/>
</dbReference>